<reference evidence="4 5" key="1">
    <citation type="journal article" date="2018" name="Nat. Ecol. Evol.">
        <title>Pezizomycetes genomes reveal the molecular basis of ectomycorrhizal truffle lifestyle.</title>
        <authorList>
            <person name="Murat C."/>
            <person name="Payen T."/>
            <person name="Noel B."/>
            <person name="Kuo A."/>
            <person name="Morin E."/>
            <person name="Chen J."/>
            <person name="Kohler A."/>
            <person name="Krizsan K."/>
            <person name="Balestrini R."/>
            <person name="Da Silva C."/>
            <person name="Montanini B."/>
            <person name="Hainaut M."/>
            <person name="Levati E."/>
            <person name="Barry K.W."/>
            <person name="Belfiori B."/>
            <person name="Cichocki N."/>
            <person name="Clum A."/>
            <person name="Dockter R.B."/>
            <person name="Fauchery L."/>
            <person name="Guy J."/>
            <person name="Iotti M."/>
            <person name="Le Tacon F."/>
            <person name="Lindquist E.A."/>
            <person name="Lipzen A."/>
            <person name="Malagnac F."/>
            <person name="Mello A."/>
            <person name="Molinier V."/>
            <person name="Miyauchi S."/>
            <person name="Poulain J."/>
            <person name="Riccioni C."/>
            <person name="Rubini A."/>
            <person name="Sitrit Y."/>
            <person name="Splivallo R."/>
            <person name="Traeger S."/>
            <person name="Wang M."/>
            <person name="Zifcakova L."/>
            <person name="Wipf D."/>
            <person name="Zambonelli A."/>
            <person name="Paolocci F."/>
            <person name="Nowrousian M."/>
            <person name="Ottonello S."/>
            <person name="Baldrian P."/>
            <person name="Spatafora J.W."/>
            <person name="Henrissat B."/>
            <person name="Nagy L.G."/>
            <person name="Aury J.M."/>
            <person name="Wincker P."/>
            <person name="Grigoriev I.V."/>
            <person name="Bonfante P."/>
            <person name="Martin F.M."/>
        </authorList>
    </citation>
    <scope>NUCLEOTIDE SEQUENCE [LARGE SCALE GENOMIC DNA]</scope>
    <source>
        <strain evidence="4 5">ATCC MYA-4762</strain>
    </source>
</reference>
<feature type="compositionally biased region" description="Pro residues" evidence="1">
    <location>
        <begin position="121"/>
        <end position="147"/>
    </location>
</feature>
<dbReference type="OrthoDB" id="9936937at2759"/>
<feature type="domain" description="PEX14-like helix-turn-helix" evidence="3">
    <location>
        <begin position="15"/>
        <end position="79"/>
    </location>
</feature>
<dbReference type="AlphaFoldDB" id="A0A3N4LXF5"/>
<dbReference type="EMBL" id="ML121535">
    <property type="protein sequence ID" value="RPB26259.1"/>
    <property type="molecule type" value="Genomic_DNA"/>
</dbReference>
<evidence type="ECO:0000259" key="3">
    <source>
        <dbReference type="Pfam" id="PF25871"/>
    </source>
</evidence>
<proteinExistence type="predicted"/>
<evidence type="ECO:0000256" key="1">
    <source>
        <dbReference type="SAM" id="MobiDB-lite"/>
    </source>
</evidence>
<sequence length="218" mass="23657">MSLQDTGLKTDLYDASFEAILTYDWDNDHEFQTGLAPILANATTPEHAEELKLQAKCYYFSRQSGIPISFELFKHYAAGKGSNPPTEAGPDPPAFKSSFRPSTLHTPEPSNPNTLQISSQDPPPTPSAFYPGAPPPTPMTPSEPTPAGPDKAPYPTSFAHIVELITTGQPIPGIREIPNKISEEKPSESIQSKRKKPWETQATVPGTMAAKSTVNLDL</sequence>
<feature type="compositionally biased region" description="Basic and acidic residues" evidence="1">
    <location>
        <begin position="177"/>
        <end position="187"/>
    </location>
</feature>
<organism evidence="4 5">
    <name type="scientific">Terfezia boudieri ATCC MYA-4762</name>
    <dbReference type="NCBI Taxonomy" id="1051890"/>
    <lineage>
        <taxon>Eukaryota</taxon>
        <taxon>Fungi</taxon>
        <taxon>Dikarya</taxon>
        <taxon>Ascomycota</taxon>
        <taxon>Pezizomycotina</taxon>
        <taxon>Pezizomycetes</taxon>
        <taxon>Pezizales</taxon>
        <taxon>Pezizaceae</taxon>
        <taxon>Terfezia</taxon>
    </lineage>
</organism>
<feature type="domain" description="Peroxisomal membrane protein PEX14-like KPWE" evidence="2">
    <location>
        <begin position="153"/>
        <end position="200"/>
    </location>
</feature>
<dbReference type="InterPro" id="IPR040554">
    <property type="entry name" value="KPWE_PEX14_dom"/>
</dbReference>
<dbReference type="Pfam" id="PF25871">
    <property type="entry name" value="HTH_76"/>
    <property type="match status" value="1"/>
</dbReference>
<dbReference type="PANTHER" id="PTHR36855">
    <property type="entry name" value="CHROMOSOME 10, WHOLE GENOME SHOTGUN SEQUENCE"/>
    <property type="match status" value="1"/>
</dbReference>
<dbReference type="InParanoid" id="A0A3N4LXF5"/>
<evidence type="ECO:0000313" key="4">
    <source>
        <dbReference type="EMBL" id="RPB26259.1"/>
    </source>
</evidence>
<feature type="compositionally biased region" description="Polar residues" evidence="1">
    <location>
        <begin position="200"/>
        <end position="218"/>
    </location>
</feature>
<gene>
    <name evidence="4" type="ORF">L211DRAFT_847409</name>
</gene>
<evidence type="ECO:0000313" key="5">
    <source>
        <dbReference type="Proteomes" id="UP000267821"/>
    </source>
</evidence>
<keyword evidence="5" id="KW-1185">Reference proteome</keyword>
<dbReference type="Pfam" id="PF17733">
    <property type="entry name" value="KPWE_dom"/>
    <property type="match status" value="1"/>
</dbReference>
<dbReference type="InterPro" id="IPR058841">
    <property type="entry name" value="HTH_76"/>
</dbReference>
<protein>
    <submittedName>
        <fullName evidence="4">Uncharacterized protein</fullName>
    </submittedName>
</protein>
<name>A0A3N4LXF5_9PEZI</name>
<feature type="region of interest" description="Disordered" evidence="1">
    <location>
        <begin position="81"/>
        <end position="218"/>
    </location>
</feature>
<evidence type="ECO:0000259" key="2">
    <source>
        <dbReference type="Pfam" id="PF17733"/>
    </source>
</evidence>
<accession>A0A3N4LXF5</accession>
<dbReference type="STRING" id="1051890.A0A3N4LXF5"/>
<dbReference type="Proteomes" id="UP000267821">
    <property type="component" value="Unassembled WGS sequence"/>
</dbReference>
<dbReference type="PANTHER" id="PTHR36855:SF1">
    <property type="entry name" value="PEROXISOME MEMBRANE ANCHOR PROTEIN PEX14P N-TERMINAL DOMAIN-CONTAINING PROTEIN"/>
    <property type="match status" value="1"/>
</dbReference>
<feature type="compositionally biased region" description="Polar residues" evidence="1">
    <location>
        <begin position="111"/>
        <end position="120"/>
    </location>
</feature>